<dbReference type="AlphaFoldDB" id="A0A948THV7"/>
<reference evidence="1" key="1">
    <citation type="journal article" date="2021" name="PeerJ">
        <title>Extensive microbial diversity within the chicken gut microbiome revealed by metagenomics and culture.</title>
        <authorList>
            <person name="Gilroy R."/>
            <person name="Ravi A."/>
            <person name="Getino M."/>
            <person name="Pursley I."/>
            <person name="Horton D.L."/>
            <person name="Alikhan N.F."/>
            <person name="Baker D."/>
            <person name="Gharbi K."/>
            <person name="Hall N."/>
            <person name="Watson M."/>
            <person name="Adriaenssens E.M."/>
            <person name="Foster-Nyarko E."/>
            <person name="Jarju S."/>
            <person name="Secka A."/>
            <person name="Antonio M."/>
            <person name="Oren A."/>
            <person name="Chaudhuri R.R."/>
            <person name="La Ragione R."/>
            <person name="Hildebrand F."/>
            <person name="Pallen M.J."/>
        </authorList>
    </citation>
    <scope>NUCLEOTIDE SEQUENCE</scope>
    <source>
        <strain evidence="1">378</strain>
    </source>
</reference>
<dbReference type="EMBL" id="JAHLFE010000226">
    <property type="protein sequence ID" value="MBU3845346.1"/>
    <property type="molecule type" value="Genomic_DNA"/>
</dbReference>
<accession>A0A948THV7</accession>
<evidence type="ECO:0000313" key="2">
    <source>
        <dbReference type="Proteomes" id="UP000733611"/>
    </source>
</evidence>
<name>A0A948THV7_9GAMM</name>
<proteinExistence type="predicted"/>
<reference evidence="1" key="2">
    <citation type="submission" date="2021-04" db="EMBL/GenBank/DDBJ databases">
        <authorList>
            <person name="Gilroy R."/>
        </authorList>
    </citation>
    <scope>NUCLEOTIDE SEQUENCE</scope>
    <source>
        <strain evidence="1">378</strain>
    </source>
</reference>
<comment type="caution">
    <text evidence="1">The sequence shown here is derived from an EMBL/GenBank/DDBJ whole genome shotgun (WGS) entry which is preliminary data.</text>
</comment>
<gene>
    <name evidence="1" type="ORF">H9847_10880</name>
</gene>
<dbReference type="Proteomes" id="UP000733611">
    <property type="component" value="Unassembled WGS sequence"/>
</dbReference>
<sequence length="150" mass="17625">MENSNTPSNIKDLVKAANDKTSWRRRLQALNALKQLDCQQSRDVIIRLAIHDRVYAVKRAAFLAAQALKLTKRGQPIRLGKKDIGFKSKDFKKVFLRIRRETKMPELDLELFKRTLKIINPEMYDVMEYEKGAKFDEWITNLYKSLPKNK</sequence>
<evidence type="ECO:0000313" key="1">
    <source>
        <dbReference type="EMBL" id="MBU3845346.1"/>
    </source>
</evidence>
<organism evidence="1 2">
    <name type="scientific">Candidatus Anaerobiospirillum pullicola</name>
    <dbReference type="NCBI Taxonomy" id="2838451"/>
    <lineage>
        <taxon>Bacteria</taxon>
        <taxon>Pseudomonadati</taxon>
        <taxon>Pseudomonadota</taxon>
        <taxon>Gammaproteobacteria</taxon>
        <taxon>Aeromonadales</taxon>
        <taxon>Succinivibrionaceae</taxon>
        <taxon>Anaerobiospirillum</taxon>
    </lineage>
</organism>
<protein>
    <submittedName>
        <fullName evidence="1">HEAT repeat domain-containing protein</fullName>
    </submittedName>
</protein>